<reference evidence="1" key="1">
    <citation type="submission" date="2018-02" db="EMBL/GenBank/DDBJ databases">
        <title>Rhizophora mucronata_Transcriptome.</title>
        <authorList>
            <person name="Meera S.P."/>
            <person name="Sreeshan A."/>
            <person name="Augustine A."/>
        </authorList>
    </citation>
    <scope>NUCLEOTIDE SEQUENCE</scope>
    <source>
        <tissue evidence="1">Leaf</tissue>
    </source>
</reference>
<evidence type="ECO:0000313" key="1">
    <source>
        <dbReference type="EMBL" id="MBX38057.1"/>
    </source>
</evidence>
<name>A0A2P2N6C1_RHIMU</name>
<proteinExistence type="predicted"/>
<protein>
    <submittedName>
        <fullName evidence="1">Uncharacterized protein</fullName>
    </submittedName>
</protein>
<dbReference type="AlphaFoldDB" id="A0A2P2N6C1"/>
<organism evidence="1">
    <name type="scientific">Rhizophora mucronata</name>
    <name type="common">Asiatic mangrove</name>
    <dbReference type="NCBI Taxonomy" id="61149"/>
    <lineage>
        <taxon>Eukaryota</taxon>
        <taxon>Viridiplantae</taxon>
        <taxon>Streptophyta</taxon>
        <taxon>Embryophyta</taxon>
        <taxon>Tracheophyta</taxon>
        <taxon>Spermatophyta</taxon>
        <taxon>Magnoliopsida</taxon>
        <taxon>eudicotyledons</taxon>
        <taxon>Gunneridae</taxon>
        <taxon>Pentapetalae</taxon>
        <taxon>rosids</taxon>
        <taxon>fabids</taxon>
        <taxon>Malpighiales</taxon>
        <taxon>Rhizophoraceae</taxon>
        <taxon>Rhizophora</taxon>
    </lineage>
</organism>
<sequence>MWPTASVYRWLRNMMSRNSAD</sequence>
<accession>A0A2P2N6C1</accession>
<dbReference type="EMBL" id="GGEC01057573">
    <property type="protein sequence ID" value="MBX38057.1"/>
    <property type="molecule type" value="Transcribed_RNA"/>
</dbReference>